<evidence type="ECO:0000313" key="2">
    <source>
        <dbReference type="EMBL" id="GAS98290.1"/>
    </source>
</evidence>
<dbReference type="InterPro" id="IPR004360">
    <property type="entry name" value="Glyas_Fos-R_dOase_dom"/>
</dbReference>
<comment type="caution">
    <text evidence="2">The sequence shown here is derived from an EMBL/GenBank/DDBJ whole genome shotgun (WGS) entry which is preliminary data.</text>
</comment>
<reference evidence="3" key="1">
    <citation type="journal article" date="2016" name="Genome Announc.">
        <title>Draft Genome Sequences of Five Rapidly Growing Mycobacterium Species, M. thermoresistibile, M. fortuitum subsp. acetamidolyticum, M. canariasense, M. brisbanense, and M. novocastrense.</title>
        <authorList>
            <person name="Katahira K."/>
            <person name="Ogura Y."/>
            <person name="Gotoh Y."/>
            <person name="Hayashi T."/>
        </authorList>
    </citation>
    <scope>NUCLEOTIDE SEQUENCE [LARGE SCALE GENOMIC DNA]</scope>
    <source>
        <strain evidence="3">JCM15298</strain>
    </source>
</reference>
<protein>
    <submittedName>
        <fullName evidence="2">Glyoxalase-like protein</fullName>
    </submittedName>
</protein>
<gene>
    <name evidence="2" type="ORF">RMCC_5255</name>
</gene>
<evidence type="ECO:0000313" key="3">
    <source>
        <dbReference type="Proteomes" id="UP000069443"/>
    </source>
</evidence>
<name>A0A100WHI3_MYCCR</name>
<dbReference type="RefSeq" id="WP_062659104.1">
    <property type="nucleotide sequence ID" value="NZ_BCSY01000081.1"/>
</dbReference>
<dbReference type="Gene3D" id="3.10.180.10">
    <property type="entry name" value="2,3-Dihydroxybiphenyl 1,2-Dioxygenase, domain 1"/>
    <property type="match status" value="1"/>
</dbReference>
<accession>A0A100WHI3</accession>
<dbReference type="SUPFAM" id="SSF54593">
    <property type="entry name" value="Glyoxalase/Bleomycin resistance protein/Dihydroxybiphenyl dioxygenase"/>
    <property type="match status" value="1"/>
</dbReference>
<sequence>MPEIHLSFASVITDDIVGLSDFYRAVFDLPEVVELRSDHFRGLRIGATILGFSSTHAYELLNLDRPESTSGTTQFLTFELDSDKRVDVMTQAAVAEGARCIKDPARTYYGAWQSVLADPAGNVFRLNHLELA</sequence>
<proteinExistence type="predicted"/>
<dbReference type="InterPro" id="IPR029068">
    <property type="entry name" value="Glyas_Bleomycin-R_OHBP_Dase"/>
</dbReference>
<evidence type="ECO:0000259" key="1">
    <source>
        <dbReference type="Pfam" id="PF00903"/>
    </source>
</evidence>
<dbReference type="EMBL" id="BCSY01000081">
    <property type="protein sequence ID" value="GAS98290.1"/>
    <property type="molecule type" value="Genomic_DNA"/>
</dbReference>
<reference evidence="3" key="2">
    <citation type="submission" date="2016-02" db="EMBL/GenBank/DDBJ databases">
        <title>Draft genome sequence of five rapidly growing Mycobacterium species.</title>
        <authorList>
            <person name="Katahira K."/>
            <person name="Gotou Y."/>
            <person name="Iida K."/>
            <person name="Ogura Y."/>
            <person name="Hayashi T."/>
        </authorList>
    </citation>
    <scope>NUCLEOTIDE SEQUENCE [LARGE SCALE GENOMIC DNA]</scope>
    <source>
        <strain evidence="3">JCM15298</strain>
    </source>
</reference>
<dbReference type="Pfam" id="PF00903">
    <property type="entry name" value="Glyoxalase"/>
    <property type="match status" value="1"/>
</dbReference>
<dbReference type="Proteomes" id="UP000069443">
    <property type="component" value="Unassembled WGS sequence"/>
</dbReference>
<feature type="domain" description="Glyoxalase/fosfomycin resistance/dioxygenase" evidence="1">
    <location>
        <begin position="10"/>
        <end position="125"/>
    </location>
</feature>
<dbReference type="STRING" id="228230.RMCC_5255"/>
<dbReference type="CDD" id="cd16356">
    <property type="entry name" value="PsjN_like"/>
    <property type="match status" value="1"/>
</dbReference>
<organism evidence="2 3">
    <name type="scientific">Mycolicibacterium canariasense</name>
    <name type="common">Mycobacterium canariasense</name>
    <dbReference type="NCBI Taxonomy" id="228230"/>
    <lineage>
        <taxon>Bacteria</taxon>
        <taxon>Bacillati</taxon>
        <taxon>Actinomycetota</taxon>
        <taxon>Actinomycetes</taxon>
        <taxon>Mycobacteriales</taxon>
        <taxon>Mycobacteriaceae</taxon>
        <taxon>Mycolicibacterium</taxon>
    </lineage>
</organism>
<keyword evidence="3" id="KW-1185">Reference proteome</keyword>
<dbReference type="AlphaFoldDB" id="A0A100WHI3"/>
<dbReference type="OrthoDB" id="9795306at2"/>